<dbReference type="AlphaFoldDB" id="A0A8T0EUL8"/>
<proteinExistence type="predicted"/>
<dbReference type="EMBL" id="JABXBU010002072">
    <property type="protein sequence ID" value="KAF8778944.1"/>
    <property type="molecule type" value="Genomic_DNA"/>
</dbReference>
<dbReference type="Proteomes" id="UP000807504">
    <property type="component" value="Unassembled WGS sequence"/>
</dbReference>
<reference evidence="2" key="1">
    <citation type="journal article" date="2020" name="bioRxiv">
        <title>Chromosome-level reference genome of the European wasp spider Argiope bruennichi: a resource for studies on range expansion and evolutionary adaptation.</title>
        <authorList>
            <person name="Sheffer M.M."/>
            <person name="Hoppe A."/>
            <person name="Krehenwinkel H."/>
            <person name="Uhl G."/>
            <person name="Kuss A.W."/>
            <person name="Jensen L."/>
            <person name="Jensen C."/>
            <person name="Gillespie R.G."/>
            <person name="Hoff K.J."/>
            <person name="Prost S."/>
        </authorList>
    </citation>
    <scope>NUCLEOTIDE SEQUENCE</scope>
</reference>
<protein>
    <submittedName>
        <fullName evidence="2">Uncharacterized protein</fullName>
    </submittedName>
</protein>
<reference evidence="2" key="2">
    <citation type="submission" date="2020-06" db="EMBL/GenBank/DDBJ databases">
        <authorList>
            <person name="Sheffer M."/>
        </authorList>
    </citation>
    <scope>NUCLEOTIDE SEQUENCE</scope>
</reference>
<evidence type="ECO:0000313" key="2">
    <source>
        <dbReference type="EMBL" id="KAF8778944.1"/>
    </source>
</evidence>
<name>A0A8T0EUL8_ARGBR</name>
<comment type="caution">
    <text evidence="2">The sequence shown here is derived from an EMBL/GenBank/DDBJ whole genome shotgun (WGS) entry which is preliminary data.</text>
</comment>
<accession>A0A8T0EUL8</accession>
<organism evidence="2 3">
    <name type="scientific">Argiope bruennichi</name>
    <name type="common">Wasp spider</name>
    <name type="synonym">Aranea bruennichi</name>
    <dbReference type="NCBI Taxonomy" id="94029"/>
    <lineage>
        <taxon>Eukaryota</taxon>
        <taxon>Metazoa</taxon>
        <taxon>Ecdysozoa</taxon>
        <taxon>Arthropoda</taxon>
        <taxon>Chelicerata</taxon>
        <taxon>Arachnida</taxon>
        <taxon>Araneae</taxon>
        <taxon>Araneomorphae</taxon>
        <taxon>Entelegynae</taxon>
        <taxon>Araneoidea</taxon>
        <taxon>Araneidae</taxon>
        <taxon>Argiope</taxon>
    </lineage>
</organism>
<gene>
    <name evidence="2" type="ORF">HNY73_015618</name>
</gene>
<sequence length="124" mass="14263">MEQELLSGVKKRKDERRRKFGLQTEQELLLKDHCGKGDQSSSSEEELMETQPFQISKDKESEERIKDQELNQENSQMQDKRSTSLSSIQIIDEYIAEHNLEITHAISLKENLGKLDAGPSNCQV</sequence>
<feature type="region of interest" description="Disordered" evidence="1">
    <location>
        <begin position="30"/>
        <end position="64"/>
    </location>
</feature>
<evidence type="ECO:0000313" key="3">
    <source>
        <dbReference type="Proteomes" id="UP000807504"/>
    </source>
</evidence>
<keyword evidence="3" id="KW-1185">Reference proteome</keyword>
<evidence type="ECO:0000256" key="1">
    <source>
        <dbReference type="SAM" id="MobiDB-lite"/>
    </source>
</evidence>